<dbReference type="InterPro" id="IPR017871">
    <property type="entry name" value="ABC_transporter-like_CS"/>
</dbReference>
<evidence type="ECO:0000256" key="2">
    <source>
        <dbReference type="ARBA" id="ARBA00022475"/>
    </source>
</evidence>
<keyword evidence="6" id="KW-0408">Iron</keyword>
<dbReference type="InterPro" id="IPR013611">
    <property type="entry name" value="Transp-assoc_OB_typ2"/>
</dbReference>
<keyword evidence="5" id="KW-0067">ATP-binding</keyword>
<dbReference type="InterPro" id="IPR027417">
    <property type="entry name" value="P-loop_NTPase"/>
</dbReference>
<dbReference type="InterPro" id="IPR015853">
    <property type="entry name" value="ABC_transpr_FbpC"/>
</dbReference>
<evidence type="ECO:0000259" key="9">
    <source>
        <dbReference type="PROSITE" id="PS50893"/>
    </source>
</evidence>
<evidence type="ECO:0000256" key="5">
    <source>
        <dbReference type="ARBA" id="ARBA00022840"/>
    </source>
</evidence>
<dbReference type="CDD" id="cd03259">
    <property type="entry name" value="ABC_Carb_Solutes_like"/>
    <property type="match status" value="1"/>
</dbReference>
<dbReference type="PANTHER" id="PTHR42781">
    <property type="entry name" value="SPERMIDINE/PUTRESCINE IMPORT ATP-BINDING PROTEIN POTA"/>
    <property type="match status" value="1"/>
</dbReference>
<keyword evidence="11" id="KW-1185">Reference proteome</keyword>
<dbReference type="InterPro" id="IPR008995">
    <property type="entry name" value="Mo/tungstate-bd_C_term_dom"/>
</dbReference>
<evidence type="ECO:0000256" key="7">
    <source>
        <dbReference type="ARBA" id="ARBA00023065"/>
    </source>
</evidence>
<dbReference type="PROSITE" id="PS50893">
    <property type="entry name" value="ABC_TRANSPORTER_2"/>
    <property type="match status" value="1"/>
</dbReference>
<dbReference type="SUPFAM" id="SSF50331">
    <property type="entry name" value="MOP-like"/>
    <property type="match status" value="1"/>
</dbReference>
<name>A0A110B5Y9_HALHR</name>
<dbReference type="GO" id="GO:0016887">
    <property type="term" value="F:ATP hydrolysis activity"/>
    <property type="evidence" value="ECO:0007669"/>
    <property type="project" value="InterPro"/>
</dbReference>
<organism evidence="10 11">
    <name type="scientific">Halorhodospira halochloris</name>
    <name type="common">Ectothiorhodospira halochloris</name>
    <dbReference type="NCBI Taxonomy" id="1052"/>
    <lineage>
        <taxon>Bacteria</taxon>
        <taxon>Pseudomonadati</taxon>
        <taxon>Pseudomonadota</taxon>
        <taxon>Gammaproteobacteria</taxon>
        <taxon>Chromatiales</taxon>
        <taxon>Ectothiorhodospiraceae</taxon>
        <taxon>Halorhodospira</taxon>
    </lineage>
</organism>
<dbReference type="SMART" id="SM00382">
    <property type="entry name" value="AAA"/>
    <property type="match status" value="1"/>
</dbReference>
<dbReference type="SUPFAM" id="SSF52540">
    <property type="entry name" value="P-loop containing nucleoside triphosphate hydrolases"/>
    <property type="match status" value="1"/>
</dbReference>
<evidence type="ECO:0000256" key="1">
    <source>
        <dbReference type="ARBA" id="ARBA00022448"/>
    </source>
</evidence>
<sequence>MSRVSTPLLELNDMRCCYGNFVAVEQLSFALEQGSIACLLGPSGCGKTTALRTIAGFETIAKGEIRLQGRVISSPNYTLPPEKRRMGMVFQDYALFPHLNIYDNVTFGLRRMSRDERRKRADELLELVDLRNLGDRYPHELSGGQQQRISLIRAVAPRPDLVLLDEPFSNLDVDLRERLGREFKDIFRNEGVTAILVTHDQSEAFAMADEIGVMCSGRLIQWDTPYNLYHKPANRFVADFVGYGSIVEGIVADSEKVKTELGTLCSNNGELPWPRGTNVEVLLRPDDVKMGQAPSGLHGRIVKKAFKGAETLYTLRTPSGHELVSLAPSTIDYEEGSDIGLTLDTNHLVAFQRNDMADPCSCKHQASLSPAHETLSQAAQG</sequence>
<protein>
    <submittedName>
        <fullName evidence="10">Ferric iron ABC transporter</fullName>
    </submittedName>
</protein>
<dbReference type="InterPro" id="IPR003593">
    <property type="entry name" value="AAA+_ATPase"/>
</dbReference>
<proteinExistence type="predicted"/>
<dbReference type="Gene3D" id="2.40.50.100">
    <property type="match status" value="1"/>
</dbReference>
<feature type="domain" description="ABC transporter" evidence="9">
    <location>
        <begin position="9"/>
        <end position="241"/>
    </location>
</feature>
<evidence type="ECO:0000256" key="4">
    <source>
        <dbReference type="ARBA" id="ARBA00022741"/>
    </source>
</evidence>
<dbReference type="GO" id="GO:0015697">
    <property type="term" value="P:quaternary ammonium group transport"/>
    <property type="evidence" value="ECO:0007669"/>
    <property type="project" value="UniProtKB-ARBA"/>
</dbReference>
<gene>
    <name evidence="10" type="ORF">HH1059_21770</name>
</gene>
<dbReference type="Gene3D" id="3.40.50.300">
    <property type="entry name" value="P-loop containing nucleotide triphosphate hydrolases"/>
    <property type="match status" value="1"/>
</dbReference>
<dbReference type="OrthoDB" id="9802264at2"/>
<evidence type="ECO:0000256" key="6">
    <source>
        <dbReference type="ARBA" id="ARBA00023004"/>
    </source>
</evidence>
<accession>A0A110B5Y9</accession>
<dbReference type="RefSeq" id="WP_096410173.1">
    <property type="nucleotide sequence ID" value="NZ_AP017372.2"/>
</dbReference>
<dbReference type="GO" id="GO:0005524">
    <property type="term" value="F:ATP binding"/>
    <property type="evidence" value="ECO:0007669"/>
    <property type="project" value="UniProtKB-KW"/>
</dbReference>
<reference evidence="10" key="1">
    <citation type="submission" date="2016-02" db="EMBL/GenBank/DDBJ databases">
        <title>Halorhodospira halochloris DSM-1059 complete genome, version 2.</title>
        <authorList>
            <person name="Tsukatani Y."/>
        </authorList>
    </citation>
    <scope>NUCLEOTIDE SEQUENCE</scope>
    <source>
        <strain evidence="10">DSM 1059</strain>
    </source>
</reference>
<dbReference type="PANTHER" id="PTHR42781:SF4">
    <property type="entry name" value="SPERMIDINE_PUTRESCINE IMPORT ATP-BINDING PROTEIN POTA"/>
    <property type="match status" value="1"/>
</dbReference>
<evidence type="ECO:0000313" key="11">
    <source>
        <dbReference type="Proteomes" id="UP000218890"/>
    </source>
</evidence>
<dbReference type="AlphaFoldDB" id="A0A110B5Y9"/>
<evidence type="ECO:0000256" key="3">
    <source>
        <dbReference type="ARBA" id="ARBA00022496"/>
    </source>
</evidence>
<keyword evidence="1" id="KW-0813">Transport</keyword>
<dbReference type="PROSITE" id="PS00211">
    <property type="entry name" value="ABC_TRANSPORTER_1"/>
    <property type="match status" value="1"/>
</dbReference>
<keyword evidence="3" id="KW-0410">Iron transport</keyword>
<evidence type="ECO:0000256" key="8">
    <source>
        <dbReference type="ARBA" id="ARBA00023136"/>
    </source>
</evidence>
<dbReference type="InterPro" id="IPR050093">
    <property type="entry name" value="ABC_SmlMolc_Importer"/>
</dbReference>
<dbReference type="FunFam" id="3.40.50.300:FF:000425">
    <property type="entry name" value="Probable ABC transporter, ATP-binding subunit"/>
    <property type="match status" value="1"/>
</dbReference>
<dbReference type="InterPro" id="IPR003439">
    <property type="entry name" value="ABC_transporter-like_ATP-bd"/>
</dbReference>
<keyword evidence="2" id="KW-1003">Cell membrane</keyword>
<dbReference type="GO" id="GO:0015408">
    <property type="term" value="F:ABC-type ferric iron transporter activity"/>
    <property type="evidence" value="ECO:0007669"/>
    <property type="project" value="InterPro"/>
</dbReference>
<dbReference type="Pfam" id="PF00005">
    <property type="entry name" value="ABC_tran"/>
    <property type="match status" value="1"/>
</dbReference>
<dbReference type="Proteomes" id="UP000218890">
    <property type="component" value="Chromosome"/>
</dbReference>
<keyword evidence="8" id="KW-0472">Membrane</keyword>
<dbReference type="GO" id="GO:0043190">
    <property type="term" value="C:ATP-binding cassette (ABC) transporter complex"/>
    <property type="evidence" value="ECO:0007669"/>
    <property type="project" value="InterPro"/>
</dbReference>
<dbReference type="EMBL" id="AP017372">
    <property type="protein sequence ID" value="BAU58885.1"/>
    <property type="molecule type" value="Genomic_DNA"/>
</dbReference>
<keyword evidence="7" id="KW-0406">Ion transport</keyword>
<dbReference type="KEGG" id="hhk:HH1059_21770"/>
<keyword evidence="4" id="KW-0547">Nucleotide-binding</keyword>
<dbReference type="Pfam" id="PF08402">
    <property type="entry name" value="TOBE_2"/>
    <property type="match status" value="1"/>
</dbReference>
<evidence type="ECO:0000313" key="10">
    <source>
        <dbReference type="EMBL" id="BAU58885.1"/>
    </source>
</evidence>